<keyword evidence="2" id="KW-1185">Reference proteome</keyword>
<evidence type="ECO:0000313" key="1">
    <source>
        <dbReference type="EMBL" id="KIN94348.1"/>
    </source>
</evidence>
<reference evidence="1 2" key="1">
    <citation type="submission" date="2014-04" db="EMBL/GenBank/DDBJ databases">
        <authorList>
            <consortium name="DOE Joint Genome Institute"/>
            <person name="Kuo A."/>
            <person name="Kohler A."/>
            <person name="Costa M.D."/>
            <person name="Nagy L.G."/>
            <person name="Floudas D."/>
            <person name="Copeland A."/>
            <person name="Barry K.W."/>
            <person name="Cichocki N."/>
            <person name="Veneault-Fourrey C."/>
            <person name="LaButti K."/>
            <person name="Lindquist E.A."/>
            <person name="Lipzen A."/>
            <person name="Lundell T."/>
            <person name="Morin E."/>
            <person name="Murat C."/>
            <person name="Sun H."/>
            <person name="Tunlid A."/>
            <person name="Henrissat B."/>
            <person name="Grigoriev I.V."/>
            <person name="Hibbett D.S."/>
            <person name="Martin F."/>
            <person name="Nordberg H.P."/>
            <person name="Cantor M.N."/>
            <person name="Hua S.X."/>
        </authorList>
    </citation>
    <scope>NUCLEOTIDE SEQUENCE [LARGE SCALE GENOMIC DNA]</scope>
    <source>
        <strain evidence="1 2">Marx 270</strain>
    </source>
</reference>
<dbReference type="EMBL" id="KN832102">
    <property type="protein sequence ID" value="KIN94348.1"/>
    <property type="molecule type" value="Genomic_DNA"/>
</dbReference>
<organism evidence="1 2">
    <name type="scientific">Pisolithus tinctorius Marx 270</name>
    <dbReference type="NCBI Taxonomy" id="870435"/>
    <lineage>
        <taxon>Eukaryota</taxon>
        <taxon>Fungi</taxon>
        <taxon>Dikarya</taxon>
        <taxon>Basidiomycota</taxon>
        <taxon>Agaricomycotina</taxon>
        <taxon>Agaricomycetes</taxon>
        <taxon>Agaricomycetidae</taxon>
        <taxon>Boletales</taxon>
        <taxon>Sclerodermatineae</taxon>
        <taxon>Pisolithaceae</taxon>
        <taxon>Pisolithus</taxon>
    </lineage>
</organism>
<reference evidence="2" key="2">
    <citation type="submission" date="2015-01" db="EMBL/GenBank/DDBJ databases">
        <title>Evolutionary Origins and Diversification of the Mycorrhizal Mutualists.</title>
        <authorList>
            <consortium name="DOE Joint Genome Institute"/>
            <consortium name="Mycorrhizal Genomics Consortium"/>
            <person name="Kohler A."/>
            <person name="Kuo A."/>
            <person name="Nagy L.G."/>
            <person name="Floudas D."/>
            <person name="Copeland A."/>
            <person name="Barry K.W."/>
            <person name="Cichocki N."/>
            <person name="Veneault-Fourrey C."/>
            <person name="LaButti K."/>
            <person name="Lindquist E.A."/>
            <person name="Lipzen A."/>
            <person name="Lundell T."/>
            <person name="Morin E."/>
            <person name="Murat C."/>
            <person name="Riley R."/>
            <person name="Ohm R."/>
            <person name="Sun H."/>
            <person name="Tunlid A."/>
            <person name="Henrissat B."/>
            <person name="Grigoriev I.V."/>
            <person name="Hibbett D.S."/>
            <person name="Martin F."/>
        </authorList>
    </citation>
    <scope>NUCLEOTIDE SEQUENCE [LARGE SCALE GENOMIC DNA]</scope>
    <source>
        <strain evidence="2">Marx 270</strain>
    </source>
</reference>
<sequence length="55" mass="6163">MDSGVRHLYVDLAGVSDCRALSYECIRWEYAFERVALQHELLQSTTTSASALVIS</sequence>
<evidence type="ECO:0000313" key="2">
    <source>
        <dbReference type="Proteomes" id="UP000054217"/>
    </source>
</evidence>
<proteinExistence type="predicted"/>
<name>A0A0C3NFX1_PISTI</name>
<dbReference type="HOGENOM" id="CLU_3033346_0_0_1"/>
<dbReference type="AlphaFoldDB" id="A0A0C3NFX1"/>
<protein>
    <submittedName>
        <fullName evidence="1">Uncharacterized protein</fullName>
    </submittedName>
</protein>
<accession>A0A0C3NFX1</accession>
<gene>
    <name evidence="1" type="ORF">M404DRAFT_1008420</name>
</gene>
<dbReference type="InParanoid" id="A0A0C3NFX1"/>
<dbReference type="Proteomes" id="UP000054217">
    <property type="component" value="Unassembled WGS sequence"/>
</dbReference>